<proteinExistence type="predicted"/>
<dbReference type="EMBL" id="CM003531">
    <property type="protein sequence ID" value="RCV23205.1"/>
    <property type="molecule type" value="Genomic_DNA"/>
</dbReference>
<reference evidence="1" key="1">
    <citation type="journal article" date="2012" name="Nat. Biotechnol.">
        <title>Reference genome sequence of the model plant Setaria.</title>
        <authorList>
            <person name="Bennetzen J.L."/>
            <person name="Schmutz J."/>
            <person name="Wang H."/>
            <person name="Percifield R."/>
            <person name="Hawkins J."/>
            <person name="Pontaroli A.C."/>
            <person name="Estep M."/>
            <person name="Feng L."/>
            <person name="Vaughn J.N."/>
            <person name="Grimwood J."/>
            <person name="Jenkins J."/>
            <person name="Barry K."/>
            <person name="Lindquist E."/>
            <person name="Hellsten U."/>
            <person name="Deshpande S."/>
            <person name="Wang X."/>
            <person name="Wu X."/>
            <person name="Mitros T."/>
            <person name="Triplett J."/>
            <person name="Yang X."/>
            <person name="Ye C.Y."/>
            <person name="Mauro-Herrera M."/>
            <person name="Wang L."/>
            <person name="Li P."/>
            <person name="Sharma M."/>
            <person name="Sharma R."/>
            <person name="Ronald P.C."/>
            <person name="Panaud O."/>
            <person name="Kellogg E.A."/>
            <person name="Brutnell T.P."/>
            <person name="Doust A.N."/>
            <person name="Tuskan G.A."/>
            <person name="Rokhsar D."/>
            <person name="Devos K.M."/>
        </authorList>
    </citation>
    <scope>NUCLEOTIDE SEQUENCE [LARGE SCALE GENOMIC DNA]</scope>
    <source>
        <strain evidence="1">Yugu1</strain>
    </source>
</reference>
<accession>A0A368QZ28</accession>
<dbReference type="AlphaFoldDB" id="A0A368QZ28"/>
<gene>
    <name evidence="1" type="ORF">SETIT_4G280100v2</name>
</gene>
<protein>
    <submittedName>
        <fullName evidence="1">Uncharacterized protein</fullName>
    </submittedName>
</protein>
<sequence length="51" mass="6100">MEGPAWRRRRAWTRCEGLQGTWFGAWFLQNRKASQKNKNIHTYCTCQICIP</sequence>
<name>A0A368QZ28_SETIT</name>
<reference evidence="1" key="2">
    <citation type="submission" date="2015-07" db="EMBL/GenBank/DDBJ databases">
        <authorList>
            <person name="Noorani M."/>
        </authorList>
    </citation>
    <scope>NUCLEOTIDE SEQUENCE</scope>
    <source>
        <strain evidence="1">Yugu1</strain>
    </source>
</reference>
<organism evidence="1">
    <name type="scientific">Setaria italica</name>
    <name type="common">Foxtail millet</name>
    <name type="synonym">Panicum italicum</name>
    <dbReference type="NCBI Taxonomy" id="4555"/>
    <lineage>
        <taxon>Eukaryota</taxon>
        <taxon>Viridiplantae</taxon>
        <taxon>Streptophyta</taxon>
        <taxon>Embryophyta</taxon>
        <taxon>Tracheophyta</taxon>
        <taxon>Spermatophyta</taxon>
        <taxon>Magnoliopsida</taxon>
        <taxon>Liliopsida</taxon>
        <taxon>Poales</taxon>
        <taxon>Poaceae</taxon>
        <taxon>PACMAD clade</taxon>
        <taxon>Panicoideae</taxon>
        <taxon>Panicodae</taxon>
        <taxon>Paniceae</taxon>
        <taxon>Cenchrinae</taxon>
        <taxon>Setaria</taxon>
    </lineage>
</organism>
<evidence type="ECO:0000313" key="1">
    <source>
        <dbReference type="EMBL" id="RCV23205.1"/>
    </source>
</evidence>